<dbReference type="AlphaFoldDB" id="A0A316XD21"/>
<comment type="caution">
    <text evidence="1">The sequence shown here is derived from an EMBL/GenBank/DDBJ whole genome shotgun (WGS) entry which is preliminary data.</text>
</comment>
<dbReference type="EMBL" id="PPED02000003">
    <property type="protein sequence ID" value="PWN69218.1"/>
    <property type="molecule type" value="Genomic_DNA"/>
</dbReference>
<name>A0A316XD21_9FLAO</name>
<organism evidence="1 2">
    <name type="scientific">Chryseobacterium phosphatilyticum</name>
    <dbReference type="NCBI Taxonomy" id="475075"/>
    <lineage>
        <taxon>Bacteria</taxon>
        <taxon>Pseudomonadati</taxon>
        <taxon>Bacteroidota</taxon>
        <taxon>Flavobacteriia</taxon>
        <taxon>Flavobacteriales</taxon>
        <taxon>Weeksellaceae</taxon>
        <taxon>Chryseobacterium group</taxon>
        <taxon>Chryseobacterium</taxon>
    </lineage>
</organism>
<evidence type="ECO:0000313" key="1">
    <source>
        <dbReference type="EMBL" id="PWN69218.1"/>
    </source>
</evidence>
<gene>
    <name evidence="1" type="ORF">C1631_014245</name>
</gene>
<protein>
    <submittedName>
        <fullName evidence="1">Transposase</fullName>
    </submittedName>
</protein>
<accession>A0A316XD21</accession>
<reference evidence="1 2" key="1">
    <citation type="submission" date="2018-04" db="EMBL/GenBank/DDBJ databases">
        <title>Draft Genome Sequence of Phosphate-Solubilizing Chryseobacterium sp. ISE14 that is a Biocontrol and Plant Growth-Promoting Rhizobacterium Isolated from Cucumber.</title>
        <authorList>
            <person name="Jeong J.-J."/>
            <person name="Sang M.K."/>
            <person name="Choi I.-G."/>
            <person name="Kim K.D."/>
        </authorList>
    </citation>
    <scope>NUCLEOTIDE SEQUENCE [LARGE SCALE GENOMIC DNA]</scope>
    <source>
        <strain evidence="1 2">ISE14</strain>
    </source>
</reference>
<proteinExistence type="predicted"/>
<keyword evidence="2" id="KW-1185">Reference proteome</keyword>
<dbReference type="RefSeq" id="WP_109712889.1">
    <property type="nucleotide sequence ID" value="NZ_PPED02000003.1"/>
</dbReference>
<sequence>MNNFKDIHMGQMIEKEVVERGIEISYLCKFLKCIEADITEMYQCKSLDSEILLSWSKILQYDLFRIYSQHLIFYSPLSRNNLLPVKTTLPQFRKNIYSKEVIDFILELYHTKQMTRMEIIEHYGIPRAAIQRWIYKY</sequence>
<dbReference type="OrthoDB" id="799937at2"/>
<evidence type="ECO:0000313" key="2">
    <source>
        <dbReference type="Proteomes" id="UP000236594"/>
    </source>
</evidence>
<dbReference type="Proteomes" id="UP000236594">
    <property type="component" value="Unassembled WGS sequence"/>
</dbReference>